<comment type="caution">
    <text evidence="2">The sequence shown here is derived from an EMBL/GenBank/DDBJ whole genome shotgun (WGS) entry which is preliminary data.</text>
</comment>
<gene>
    <name evidence="2" type="ORF">ACFSBK_07720</name>
</gene>
<reference evidence="3" key="1">
    <citation type="journal article" date="2019" name="Int. J. Syst. Evol. Microbiol.">
        <title>The Global Catalogue of Microorganisms (GCM) 10K type strain sequencing project: providing services to taxonomists for standard genome sequencing and annotation.</title>
        <authorList>
            <consortium name="The Broad Institute Genomics Platform"/>
            <consortium name="The Broad Institute Genome Sequencing Center for Infectious Disease"/>
            <person name="Wu L."/>
            <person name="Ma J."/>
        </authorList>
    </citation>
    <scope>NUCLEOTIDE SEQUENCE [LARGE SCALE GENOMIC DNA]</scope>
    <source>
        <strain evidence="3">KCTC 42143</strain>
    </source>
</reference>
<dbReference type="Proteomes" id="UP001597285">
    <property type="component" value="Unassembled WGS sequence"/>
</dbReference>
<accession>A0ABW4NNM6</accession>
<evidence type="ECO:0000313" key="3">
    <source>
        <dbReference type="Proteomes" id="UP001597285"/>
    </source>
</evidence>
<dbReference type="CDD" id="cd04301">
    <property type="entry name" value="NAT_SF"/>
    <property type="match status" value="1"/>
</dbReference>
<dbReference type="InterPro" id="IPR016181">
    <property type="entry name" value="Acyl_CoA_acyltransferase"/>
</dbReference>
<dbReference type="PANTHER" id="PTHR13355:SF11">
    <property type="entry name" value="GLUCOSAMINE 6-PHOSPHATE N-ACETYLTRANSFERASE"/>
    <property type="match status" value="1"/>
</dbReference>
<protein>
    <submittedName>
        <fullName evidence="2">GNAT family N-acetyltransferase</fullName>
    </submittedName>
</protein>
<dbReference type="RefSeq" id="WP_058918094.1">
    <property type="nucleotide sequence ID" value="NZ_JBHSQC010000025.1"/>
</dbReference>
<keyword evidence="3" id="KW-1185">Reference proteome</keyword>
<dbReference type="EMBL" id="JBHUFF010000013">
    <property type="protein sequence ID" value="MFD1799740.1"/>
    <property type="molecule type" value="Genomic_DNA"/>
</dbReference>
<dbReference type="Pfam" id="PF13673">
    <property type="entry name" value="Acetyltransf_10"/>
    <property type="match status" value="1"/>
</dbReference>
<evidence type="ECO:0000259" key="1">
    <source>
        <dbReference type="PROSITE" id="PS51186"/>
    </source>
</evidence>
<organism evidence="2 3">
    <name type="scientific">Carnobacterium antarcticum</name>
    <dbReference type="NCBI Taxonomy" id="2126436"/>
    <lineage>
        <taxon>Bacteria</taxon>
        <taxon>Bacillati</taxon>
        <taxon>Bacillota</taxon>
        <taxon>Bacilli</taxon>
        <taxon>Lactobacillales</taxon>
        <taxon>Carnobacteriaceae</taxon>
        <taxon>Carnobacterium</taxon>
    </lineage>
</organism>
<evidence type="ECO:0000313" key="2">
    <source>
        <dbReference type="EMBL" id="MFD1799740.1"/>
    </source>
</evidence>
<sequence length="147" mass="16648">MHFIWTSDLTSPTYHDALQIRHTVFVGEQGVPEEMEIDELEGETDYIVGYVDDHPVATARVLPIGQDTYKIQRVAVLKNYRGKQLGKNLMLEIERYAHQNKRSYLTLGAQDHAIGFYSNLGYAIVGDGYLDAGIPHHDMKKEIISAN</sequence>
<dbReference type="InterPro" id="IPR039143">
    <property type="entry name" value="GNPNAT1-like"/>
</dbReference>
<dbReference type="Gene3D" id="3.40.630.30">
    <property type="match status" value="1"/>
</dbReference>
<dbReference type="SUPFAM" id="SSF55729">
    <property type="entry name" value="Acyl-CoA N-acyltransferases (Nat)"/>
    <property type="match status" value="1"/>
</dbReference>
<name>A0ABW4NNM6_9LACT</name>
<dbReference type="PROSITE" id="PS51186">
    <property type="entry name" value="GNAT"/>
    <property type="match status" value="1"/>
</dbReference>
<dbReference type="InterPro" id="IPR000182">
    <property type="entry name" value="GNAT_dom"/>
</dbReference>
<proteinExistence type="predicted"/>
<feature type="domain" description="N-acetyltransferase" evidence="1">
    <location>
        <begin position="4"/>
        <end position="144"/>
    </location>
</feature>
<dbReference type="PANTHER" id="PTHR13355">
    <property type="entry name" value="GLUCOSAMINE 6-PHOSPHATE N-ACETYLTRANSFERASE"/>
    <property type="match status" value="1"/>
</dbReference>